<organism evidence="1 2">
    <name type="scientific">Streblomastix strix</name>
    <dbReference type="NCBI Taxonomy" id="222440"/>
    <lineage>
        <taxon>Eukaryota</taxon>
        <taxon>Metamonada</taxon>
        <taxon>Preaxostyla</taxon>
        <taxon>Oxymonadida</taxon>
        <taxon>Streblomastigidae</taxon>
        <taxon>Streblomastix</taxon>
    </lineage>
</organism>
<sequence>MLSDSVCYTLSKFTLLDSVSDVSHLSQFLQYFLFSLFFLGGGMVDSTNSALEAGFPKHIVLASYIVFRTSLETTSLSPTLPAAIAFARPNEFQIFRSV</sequence>
<evidence type="ECO:0000313" key="2">
    <source>
        <dbReference type="Proteomes" id="UP000324800"/>
    </source>
</evidence>
<proteinExistence type="predicted"/>
<accession>A0A5J4WN04</accession>
<comment type="caution">
    <text evidence="1">The sequence shown here is derived from an EMBL/GenBank/DDBJ whole genome shotgun (WGS) entry which is preliminary data.</text>
</comment>
<gene>
    <name evidence="1" type="ORF">EZS28_008310</name>
</gene>
<evidence type="ECO:0000313" key="1">
    <source>
        <dbReference type="EMBL" id="KAA6396163.1"/>
    </source>
</evidence>
<dbReference type="EMBL" id="SNRW01001499">
    <property type="protein sequence ID" value="KAA6396163.1"/>
    <property type="molecule type" value="Genomic_DNA"/>
</dbReference>
<dbReference type="AlphaFoldDB" id="A0A5J4WN04"/>
<reference evidence="1 2" key="1">
    <citation type="submission" date="2019-03" db="EMBL/GenBank/DDBJ databases">
        <title>Single cell metagenomics reveals metabolic interactions within the superorganism composed of flagellate Streblomastix strix and complex community of Bacteroidetes bacteria on its surface.</title>
        <authorList>
            <person name="Treitli S.C."/>
            <person name="Kolisko M."/>
            <person name="Husnik F."/>
            <person name="Keeling P."/>
            <person name="Hampl V."/>
        </authorList>
    </citation>
    <scope>NUCLEOTIDE SEQUENCE [LARGE SCALE GENOMIC DNA]</scope>
    <source>
        <strain evidence="1">ST1C</strain>
    </source>
</reference>
<dbReference type="Proteomes" id="UP000324800">
    <property type="component" value="Unassembled WGS sequence"/>
</dbReference>
<protein>
    <submittedName>
        <fullName evidence="1">Uncharacterized protein</fullName>
    </submittedName>
</protein>
<name>A0A5J4WN04_9EUKA</name>